<evidence type="ECO:0000313" key="3">
    <source>
        <dbReference type="Proteomes" id="UP000007015"/>
    </source>
</evidence>
<feature type="region of interest" description="Disordered" evidence="1">
    <location>
        <begin position="1"/>
        <end position="150"/>
    </location>
</feature>
<protein>
    <submittedName>
        <fullName evidence="2">Uncharacterized protein</fullName>
    </submittedName>
</protein>
<dbReference type="EMBL" id="CM000133">
    <property type="protein sequence ID" value="EAZ07009.1"/>
    <property type="molecule type" value="Genomic_DNA"/>
</dbReference>
<proteinExistence type="predicted"/>
<accession>A2YV98</accession>
<evidence type="ECO:0000313" key="2">
    <source>
        <dbReference type="EMBL" id="EAZ07009.1"/>
    </source>
</evidence>
<dbReference type="HOGENOM" id="CLU_1743571_0_0_1"/>
<sequence length="150" mass="16489">MVIDHEEIKGAIPQKSMIPPFTSAMNPPRHEVQQVGSSDEAYHRRASEDSDSMAMTEAQKSFQAAATPGEPSPKALRAAMEVPTAAPTSHAVATKPYTAVSAARAKRPLPSHRRRRHGGPRPLRRRRRRQQGECRVDVRHGMGLGESVKP</sequence>
<keyword evidence="3" id="KW-1185">Reference proteome</keyword>
<name>A2YV98_ORYSI</name>
<dbReference type="Gramene" id="BGIOSGA026965-TA">
    <property type="protein sequence ID" value="BGIOSGA026965-PA"/>
    <property type="gene ID" value="BGIOSGA026965"/>
</dbReference>
<evidence type="ECO:0000256" key="1">
    <source>
        <dbReference type="SAM" id="MobiDB-lite"/>
    </source>
</evidence>
<feature type="compositionally biased region" description="Basic and acidic residues" evidence="1">
    <location>
        <begin position="130"/>
        <end position="140"/>
    </location>
</feature>
<gene>
    <name evidence="2" type="ORF">OsI_29258</name>
</gene>
<feature type="compositionally biased region" description="Basic residues" evidence="1">
    <location>
        <begin position="104"/>
        <end position="129"/>
    </location>
</feature>
<dbReference type="Proteomes" id="UP000007015">
    <property type="component" value="Chromosome 8"/>
</dbReference>
<reference evidence="2 3" key="1">
    <citation type="journal article" date="2005" name="PLoS Biol.">
        <title>The genomes of Oryza sativa: a history of duplications.</title>
        <authorList>
            <person name="Yu J."/>
            <person name="Wang J."/>
            <person name="Lin W."/>
            <person name="Li S."/>
            <person name="Li H."/>
            <person name="Zhou J."/>
            <person name="Ni P."/>
            <person name="Dong W."/>
            <person name="Hu S."/>
            <person name="Zeng C."/>
            <person name="Zhang J."/>
            <person name="Zhang Y."/>
            <person name="Li R."/>
            <person name="Xu Z."/>
            <person name="Li S."/>
            <person name="Li X."/>
            <person name="Zheng H."/>
            <person name="Cong L."/>
            <person name="Lin L."/>
            <person name="Yin J."/>
            <person name="Geng J."/>
            <person name="Li G."/>
            <person name="Shi J."/>
            <person name="Liu J."/>
            <person name="Lv H."/>
            <person name="Li J."/>
            <person name="Wang J."/>
            <person name="Deng Y."/>
            <person name="Ran L."/>
            <person name="Shi X."/>
            <person name="Wang X."/>
            <person name="Wu Q."/>
            <person name="Li C."/>
            <person name="Ren X."/>
            <person name="Wang J."/>
            <person name="Wang X."/>
            <person name="Li D."/>
            <person name="Liu D."/>
            <person name="Zhang X."/>
            <person name="Ji Z."/>
            <person name="Zhao W."/>
            <person name="Sun Y."/>
            <person name="Zhang Z."/>
            <person name="Bao J."/>
            <person name="Han Y."/>
            <person name="Dong L."/>
            <person name="Ji J."/>
            <person name="Chen P."/>
            <person name="Wu S."/>
            <person name="Liu J."/>
            <person name="Xiao Y."/>
            <person name="Bu D."/>
            <person name="Tan J."/>
            <person name="Yang L."/>
            <person name="Ye C."/>
            <person name="Zhang J."/>
            <person name="Xu J."/>
            <person name="Zhou Y."/>
            <person name="Yu Y."/>
            <person name="Zhang B."/>
            <person name="Zhuang S."/>
            <person name="Wei H."/>
            <person name="Liu B."/>
            <person name="Lei M."/>
            <person name="Yu H."/>
            <person name="Li Y."/>
            <person name="Xu H."/>
            <person name="Wei S."/>
            <person name="He X."/>
            <person name="Fang L."/>
            <person name="Zhang Z."/>
            <person name="Zhang Y."/>
            <person name="Huang X."/>
            <person name="Su Z."/>
            <person name="Tong W."/>
            <person name="Li J."/>
            <person name="Tong Z."/>
            <person name="Li S."/>
            <person name="Ye J."/>
            <person name="Wang L."/>
            <person name="Fang L."/>
            <person name="Lei T."/>
            <person name="Chen C."/>
            <person name="Chen H."/>
            <person name="Xu Z."/>
            <person name="Li H."/>
            <person name="Huang H."/>
            <person name="Zhang F."/>
            <person name="Xu H."/>
            <person name="Li N."/>
            <person name="Zhao C."/>
            <person name="Li S."/>
            <person name="Dong L."/>
            <person name="Huang Y."/>
            <person name="Li L."/>
            <person name="Xi Y."/>
            <person name="Qi Q."/>
            <person name="Li W."/>
            <person name="Zhang B."/>
            <person name="Hu W."/>
            <person name="Zhang Y."/>
            <person name="Tian X."/>
            <person name="Jiao Y."/>
            <person name="Liang X."/>
            <person name="Jin J."/>
            <person name="Gao L."/>
            <person name="Zheng W."/>
            <person name="Hao B."/>
            <person name="Liu S."/>
            <person name="Wang W."/>
            <person name="Yuan L."/>
            <person name="Cao M."/>
            <person name="McDermott J."/>
            <person name="Samudrala R."/>
            <person name="Wang J."/>
            <person name="Wong G.K."/>
            <person name="Yang H."/>
        </authorList>
    </citation>
    <scope>NUCLEOTIDE SEQUENCE [LARGE SCALE GENOMIC DNA]</scope>
    <source>
        <strain evidence="3">cv. 93-11</strain>
    </source>
</reference>
<organism evidence="2 3">
    <name type="scientific">Oryza sativa subsp. indica</name>
    <name type="common">Rice</name>
    <dbReference type="NCBI Taxonomy" id="39946"/>
    <lineage>
        <taxon>Eukaryota</taxon>
        <taxon>Viridiplantae</taxon>
        <taxon>Streptophyta</taxon>
        <taxon>Embryophyta</taxon>
        <taxon>Tracheophyta</taxon>
        <taxon>Spermatophyta</taxon>
        <taxon>Magnoliopsida</taxon>
        <taxon>Liliopsida</taxon>
        <taxon>Poales</taxon>
        <taxon>Poaceae</taxon>
        <taxon>BOP clade</taxon>
        <taxon>Oryzoideae</taxon>
        <taxon>Oryzeae</taxon>
        <taxon>Oryzinae</taxon>
        <taxon>Oryza</taxon>
        <taxon>Oryza sativa</taxon>
    </lineage>
</organism>
<dbReference type="AlphaFoldDB" id="A2YV98"/>